<dbReference type="InterPro" id="IPR018383">
    <property type="entry name" value="UPF0324_pro"/>
</dbReference>
<name>A0A4Q4J5S4_9SPHN</name>
<protein>
    <submittedName>
        <fullName evidence="9">Putative sulfate exporter family transporter</fullName>
    </submittedName>
</protein>
<keyword evidence="4 8" id="KW-0812">Transmembrane</keyword>
<feature type="transmembrane region" description="Helical" evidence="8">
    <location>
        <begin position="196"/>
        <end position="215"/>
    </location>
</feature>
<comment type="caution">
    <text evidence="9">The sequence shown here is derived from an EMBL/GenBank/DDBJ whole genome shotgun (WGS) entry which is preliminary data.</text>
</comment>
<evidence type="ECO:0000256" key="7">
    <source>
        <dbReference type="SAM" id="MobiDB-lite"/>
    </source>
</evidence>
<dbReference type="GO" id="GO:0005886">
    <property type="term" value="C:plasma membrane"/>
    <property type="evidence" value="ECO:0007669"/>
    <property type="project" value="UniProtKB-SubCell"/>
</dbReference>
<feature type="region of interest" description="Disordered" evidence="7">
    <location>
        <begin position="1"/>
        <end position="20"/>
    </location>
</feature>
<organism evidence="9 10">
    <name type="scientific">Sphingobium indicum</name>
    <dbReference type="NCBI Taxonomy" id="332055"/>
    <lineage>
        <taxon>Bacteria</taxon>
        <taxon>Pseudomonadati</taxon>
        <taxon>Pseudomonadota</taxon>
        <taxon>Alphaproteobacteria</taxon>
        <taxon>Sphingomonadales</taxon>
        <taxon>Sphingomonadaceae</taxon>
        <taxon>Sphingobium</taxon>
    </lineage>
</organism>
<keyword evidence="3" id="KW-1003">Cell membrane</keyword>
<evidence type="ECO:0000256" key="6">
    <source>
        <dbReference type="ARBA" id="ARBA00023136"/>
    </source>
</evidence>
<keyword evidence="6 8" id="KW-0472">Membrane</keyword>
<proteinExistence type="inferred from homology"/>
<dbReference type="PANTHER" id="PTHR30106">
    <property type="entry name" value="INNER MEMBRANE PROTEIN YEIH-RELATED"/>
    <property type="match status" value="1"/>
</dbReference>
<evidence type="ECO:0000256" key="4">
    <source>
        <dbReference type="ARBA" id="ARBA00022692"/>
    </source>
</evidence>
<evidence type="ECO:0000313" key="10">
    <source>
        <dbReference type="Proteomes" id="UP000292734"/>
    </source>
</evidence>
<dbReference type="AlphaFoldDB" id="A0A4Q4J5S4"/>
<evidence type="ECO:0000256" key="3">
    <source>
        <dbReference type="ARBA" id="ARBA00022475"/>
    </source>
</evidence>
<feature type="transmembrane region" description="Helical" evidence="8">
    <location>
        <begin position="133"/>
        <end position="156"/>
    </location>
</feature>
<dbReference type="PANTHER" id="PTHR30106:SF2">
    <property type="entry name" value="UPF0324 INNER MEMBRANE PROTEIN YEIH"/>
    <property type="match status" value="1"/>
</dbReference>
<comment type="subcellular location">
    <subcellularLocation>
        <location evidence="1">Cell membrane</location>
        <topology evidence="1">Multi-pass membrane protein</topology>
    </subcellularLocation>
</comment>
<evidence type="ECO:0000256" key="5">
    <source>
        <dbReference type="ARBA" id="ARBA00022989"/>
    </source>
</evidence>
<reference evidence="9 10" key="1">
    <citation type="submission" date="2019-02" db="EMBL/GenBank/DDBJ databases">
        <authorList>
            <person name="Feng G."/>
        </authorList>
    </citation>
    <scope>NUCLEOTIDE SEQUENCE [LARGE SCALE GENOMIC DNA]</scope>
    <source>
        <strain evidence="9 10">DSM 26779</strain>
    </source>
</reference>
<keyword evidence="5 8" id="KW-1133">Transmembrane helix</keyword>
<evidence type="ECO:0000256" key="1">
    <source>
        <dbReference type="ARBA" id="ARBA00004651"/>
    </source>
</evidence>
<comment type="similarity">
    <text evidence="2">Belongs to the UPF0324 family.</text>
</comment>
<feature type="transmembrane region" description="Helical" evidence="8">
    <location>
        <begin position="291"/>
        <end position="312"/>
    </location>
</feature>
<evidence type="ECO:0000256" key="2">
    <source>
        <dbReference type="ARBA" id="ARBA00007977"/>
    </source>
</evidence>
<dbReference type="EMBL" id="SEOM01000004">
    <property type="protein sequence ID" value="RYM01549.1"/>
    <property type="molecule type" value="Genomic_DNA"/>
</dbReference>
<feature type="transmembrane region" description="Helical" evidence="8">
    <location>
        <begin position="52"/>
        <end position="70"/>
    </location>
</feature>
<feature type="transmembrane region" description="Helical" evidence="8">
    <location>
        <begin position="260"/>
        <end position="279"/>
    </location>
</feature>
<dbReference type="Proteomes" id="UP000292734">
    <property type="component" value="Unassembled WGS sequence"/>
</dbReference>
<dbReference type="Pfam" id="PF03601">
    <property type="entry name" value="Cons_hypoth698"/>
    <property type="match status" value="1"/>
</dbReference>
<evidence type="ECO:0000313" key="9">
    <source>
        <dbReference type="EMBL" id="RYM01549.1"/>
    </source>
</evidence>
<feature type="transmembrane region" description="Helical" evidence="8">
    <location>
        <begin position="108"/>
        <end position="127"/>
    </location>
</feature>
<feature type="transmembrane region" description="Helical" evidence="8">
    <location>
        <begin position="319"/>
        <end position="337"/>
    </location>
</feature>
<feature type="transmembrane region" description="Helical" evidence="8">
    <location>
        <begin position="349"/>
        <end position="373"/>
    </location>
</feature>
<gene>
    <name evidence="9" type="ORF">EWH08_12795</name>
</gene>
<evidence type="ECO:0000256" key="8">
    <source>
        <dbReference type="SAM" id="Phobius"/>
    </source>
</evidence>
<feature type="transmembrane region" description="Helical" evidence="8">
    <location>
        <begin position="163"/>
        <end position="184"/>
    </location>
</feature>
<sequence>MRSSPPCSRKPAAASSRGCMTAWSSTAPAHPADRRMHNPVLRQRLHFGPRQLAVSGVVICAAIAWLSMLAGNATGIPPVLLALIAGAALAHRFDVAPLGEGVNFTVRTILRAGIALIGVRLSVAQIAELGISTVLVAAGGVLLMLSAGTVIAMAFGLPRGRSILSAGAVGICGASAALAISTVLPPHPAQERQTVTTVALVTALSTAAMLIYPLIGRMLGLGQLETGIFFGASIHDVTQVAGAGAMVSPATTTAAVATKLVRVSCLAPVVAAILFLGARRGVAAADAGAPPAIPVFLVGFALIAAAANFGLLPPALRGFLSASATFCLVAATAALGMKTSLRLLLAEGWRPLAAMTAQTLLLAAYVIGCIFLFKM</sequence>
<feature type="transmembrane region" description="Helical" evidence="8">
    <location>
        <begin position="76"/>
        <end position="96"/>
    </location>
</feature>
<accession>A0A4Q4J5S4</accession>